<dbReference type="RefSeq" id="WP_266350577.1">
    <property type="nucleotide sequence ID" value="NZ_JAPKNG010000006.1"/>
</dbReference>
<gene>
    <name evidence="2" type="ORF">QO014_004092</name>
</gene>
<keyword evidence="3" id="KW-1185">Reference proteome</keyword>
<dbReference type="Proteomes" id="UP001241603">
    <property type="component" value="Unassembled WGS sequence"/>
</dbReference>
<dbReference type="InterPro" id="IPR011201">
    <property type="entry name" value="Zinc-ribbon_6_bact"/>
</dbReference>
<proteinExistence type="predicted"/>
<evidence type="ECO:0000259" key="1">
    <source>
        <dbReference type="Pfam" id="PF10005"/>
    </source>
</evidence>
<dbReference type="Pfam" id="PF15887">
    <property type="entry name" value="Peptidase_Mx"/>
    <property type="match status" value="1"/>
</dbReference>
<feature type="domain" description="Zinc-ribbon" evidence="1">
    <location>
        <begin position="3"/>
        <end position="97"/>
    </location>
</feature>
<protein>
    <recommendedName>
        <fullName evidence="1">Zinc-ribbon domain-containing protein</fullName>
    </recommendedName>
</protein>
<name>A0ABU0HBL3_9HYPH</name>
<dbReference type="PIRSF" id="PIRSF012641">
    <property type="entry name" value="UCP012641"/>
    <property type="match status" value="1"/>
</dbReference>
<dbReference type="Pfam" id="PF10005">
    <property type="entry name" value="Zn_ribbon_DZR_6"/>
    <property type="match status" value="1"/>
</dbReference>
<reference evidence="2 3" key="1">
    <citation type="submission" date="2023-07" db="EMBL/GenBank/DDBJ databases">
        <title>Genomic Encyclopedia of Type Strains, Phase IV (KMG-IV): sequencing the most valuable type-strain genomes for metagenomic binning, comparative biology and taxonomic classification.</title>
        <authorList>
            <person name="Goeker M."/>
        </authorList>
    </citation>
    <scope>NUCLEOTIDE SEQUENCE [LARGE SCALE GENOMIC DNA]</scope>
    <source>
        <strain evidence="2 3">B6-8</strain>
    </source>
</reference>
<evidence type="ECO:0000313" key="3">
    <source>
        <dbReference type="Proteomes" id="UP001241603"/>
    </source>
</evidence>
<comment type="caution">
    <text evidence="2">The sequence shown here is derived from an EMBL/GenBank/DDBJ whole genome shotgun (WGS) entry which is preliminary data.</text>
</comment>
<accession>A0ABU0HBL3</accession>
<dbReference type="EMBL" id="JAUSVO010000006">
    <property type="protein sequence ID" value="MDQ0439686.1"/>
    <property type="molecule type" value="Genomic_DNA"/>
</dbReference>
<dbReference type="InterPro" id="IPR031321">
    <property type="entry name" value="UCP012641"/>
</dbReference>
<organism evidence="2 3">
    <name type="scientific">Kaistia dalseonensis</name>
    <dbReference type="NCBI Taxonomy" id="410840"/>
    <lineage>
        <taxon>Bacteria</taxon>
        <taxon>Pseudomonadati</taxon>
        <taxon>Pseudomonadota</taxon>
        <taxon>Alphaproteobacteria</taxon>
        <taxon>Hyphomicrobiales</taxon>
        <taxon>Kaistiaceae</taxon>
        <taxon>Kaistia</taxon>
    </lineage>
</organism>
<evidence type="ECO:0000313" key="2">
    <source>
        <dbReference type="EMBL" id="MDQ0439686.1"/>
    </source>
</evidence>
<sequence>MRLFECQACSYTLSFEETLCGDCGRELGYEPAMGRLLTIESAGDGVFSVFGTQSGAQPSYRRCANASHGACNWLIAADSNEMLCLCCRTNTTIPDISNEVFAGRWREIELAKHRLFYSLIRLGLATPNKQDDPAGGLSFQFLADLADLRVMTGHEDGLITINIAEADSVERERARNDMHEPYRTLLGHFRHEIGHYYWDRLVRDASRFDDFRAVFGDEQDDYQAALQRYYAGNFPQDWRDRFVTQYASSHPWEDFAETFAHYLHMIDTLETAYAFGLRIRPRARLQSTADTTIDFDPYRAMDFTQIVESWGPLTYAVNSLNRSMGQPDLYPFTLVPGVIEKLGFIDRLMKEPMAALRAA</sequence>
<dbReference type="Gene3D" id="3.40.390.70">
    <property type="match status" value="1"/>
</dbReference>